<dbReference type="InterPro" id="IPR041796">
    <property type="entry name" value="Mre11_N"/>
</dbReference>
<keyword evidence="5" id="KW-1185">Reference proteome</keyword>
<accession>A0A6C0FXY7</accession>
<evidence type="ECO:0000259" key="3">
    <source>
        <dbReference type="Pfam" id="PF00149"/>
    </source>
</evidence>
<dbReference type="PIRSF" id="PIRSF033091">
    <property type="entry name" value="Pesterase_YhaO"/>
    <property type="match status" value="1"/>
</dbReference>
<dbReference type="CDD" id="cd00840">
    <property type="entry name" value="MPP_Mre11_N"/>
    <property type="match status" value="1"/>
</dbReference>
<dbReference type="Proteomes" id="UP000476064">
    <property type="component" value="Chromosome"/>
</dbReference>
<sequence length="449" mass="48571">MGVSFRFIHAADLHVDSPFRGLTEVPAPVREALQASTFEAVSRLVDAAIGEEADFVVVAGDLYDSADRSLRAQLALQKEWLRLHAHGVRLFVIHGNHDPLSGQQAALRWPDSVRFFGAERPEQVPAYTKQGELAAYITGMSYGSRSVTANLAASYVPRRDGAFGIALLHGNVDGNAGHDPYAPCRLDELVGAGFDYWALGHIHQRAVLHEYPHVVYAGNTQGRHAKETGAKGCYVVDVAASHEVALRFVPLDSVRWLQAETAIDGMAAEQELLDAMEDAVSKAYAACEGRSLMMRLTFVGRGPLHAALGNAERLQELLAGLRERVAEPGWQSALPAGGAEASWCWVSEIEASTAPELDYGALAEEDSFVGELIRGSNMAARDRDLLQALTEEAMLPLLGSPKLRKRVRNAMERRAEDWLDKARALSAGLLAAEPETNATGAKDQGGESS</sequence>
<dbReference type="Pfam" id="PF00149">
    <property type="entry name" value="Metallophos"/>
    <property type="match status" value="1"/>
</dbReference>
<protein>
    <submittedName>
        <fullName evidence="4">DNA repair exonuclease</fullName>
    </submittedName>
</protein>
<dbReference type="InterPro" id="IPR029052">
    <property type="entry name" value="Metallo-depent_PP-like"/>
</dbReference>
<dbReference type="InterPro" id="IPR050535">
    <property type="entry name" value="DNA_Repair-Maintenance_Comp"/>
</dbReference>
<gene>
    <name evidence="4" type="ORF">GXP70_19655</name>
</gene>
<keyword evidence="4" id="KW-0540">Nuclease</keyword>
<dbReference type="Gene3D" id="3.60.21.10">
    <property type="match status" value="1"/>
</dbReference>
<keyword evidence="1" id="KW-0378">Hydrolase</keyword>
<name>A0A6C0FXY7_9BACL</name>
<reference evidence="4 5" key="1">
    <citation type="submission" date="2020-01" db="EMBL/GenBank/DDBJ databases">
        <title>Paenibacillus sp. nov., isolated from tomato rhizosphere.</title>
        <authorList>
            <person name="Weon H.-Y."/>
            <person name="Lee S.A."/>
        </authorList>
    </citation>
    <scope>NUCLEOTIDE SEQUENCE [LARGE SCALE GENOMIC DNA]</scope>
    <source>
        <strain evidence="4 5">12200R-189</strain>
    </source>
</reference>
<feature type="domain" description="Calcineurin-like phosphoesterase" evidence="3">
    <location>
        <begin position="5"/>
        <end position="204"/>
    </location>
</feature>
<dbReference type="GO" id="GO:0004527">
    <property type="term" value="F:exonuclease activity"/>
    <property type="evidence" value="ECO:0007669"/>
    <property type="project" value="UniProtKB-KW"/>
</dbReference>
<dbReference type="RefSeq" id="WP_162358413.1">
    <property type="nucleotide sequence ID" value="NZ_CP048209.1"/>
</dbReference>
<dbReference type="InterPro" id="IPR014576">
    <property type="entry name" value="Pesterase_YhaO"/>
</dbReference>
<keyword evidence="4" id="KW-0269">Exonuclease</keyword>
<evidence type="ECO:0000313" key="5">
    <source>
        <dbReference type="Proteomes" id="UP000476064"/>
    </source>
</evidence>
<evidence type="ECO:0000313" key="4">
    <source>
        <dbReference type="EMBL" id="QHT61976.1"/>
    </source>
</evidence>
<dbReference type="SUPFAM" id="SSF56300">
    <property type="entry name" value="Metallo-dependent phosphatases"/>
    <property type="match status" value="1"/>
</dbReference>
<dbReference type="PANTHER" id="PTHR30337">
    <property type="entry name" value="COMPONENT OF ATP-DEPENDENT DSDNA EXONUCLEASE"/>
    <property type="match status" value="1"/>
</dbReference>
<dbReference type="KEGG" id="plyc:GXP70_19655"/>
<feature type="region of interest" description="Disordered" evidence="2">
    <location>
        <begin position="430"/>
        <end position="449"/>
    </location>
</feature>
<dbReference type="EMBL" id="CP048209">
    <property type="protein sequence ID" value="QHT61976.1"/>
    <property type="molecule type" value="Genomic_DNA"/>
</dbReference>
<evidence type="ECO:0000256" key="2">
    <source>
        <dbReference type="SAM" id="MobiDB-lite"/>
    </source>
</evidence>
<evidence type="ECO:0000256" key="1">
    <source>
        <dbReference type="ARBA" id="ARBA00022801"/>
    </source>
</evidence>
<dbReference type="AlphaFoldDB" id="A0A6C0FXY7"/>
<dbReference type="InterPro" id="IPR004843">
    <property type="entry name" value="Calcineurin-like_PHP"/>
</dbReference>
<proteinExistence type="predicted"/>
<dbReference type="PANTHER" id="PTHR30337:SF7">
    <property type="entry name" value="PHOSPHOESTERASE"/>
    <property type="match status" value="1"/>
</dbReference>
<organism evidence="4 5">
    <name type="scientific">Paenibacillus lycopersici</name>
    <dbReference type="NCBI Taxonomy" id="2704462"/>
    <lineage>
        <taxon>Bacteria</taxon>
        <taxon>Bacillati</taxon>
        <taxon>Bacillota</taxon>
        <taxon>Bacilli</taxon>
        <taxon>Bacillales</taxon>
        <taxon>Paenibacillaceae</taxon>
        <taxon>Paenibacillus</taxon>
    </lineage>
</organism>